<dbReference type="Gene3D" id="1.10.4040.10">
    <property type="entry name" value="Penicillinase repressor domain"/>
    <property type="match status" value="1"/>
</dbReference>
<dbReference type="InterPro" id="IPR036388">
    <property type="entry name" value="WH-like_DNA-bd_sf"/>
</dbReference>
<evidence type="ECO:0000313" key="5">
    <source>
        <dbReference type="EMBL" id="ODA28491.1"/>
    </source>
</evidence>
<dbReference type="SUPFAM" id="SSF46785">
    <property type="entry name" value="Winged helix' DNA-binding domain"/>
    <property type="match status" value="1"/>
</dbReference>
<dbReference type="GO" id="GO:0003677">
    <property type="term" value="F:DNA binding"/>
    <property type="evidence" value="ECO:0007669"/>
    <property type="project" value="UniProtKB-KW"/>
</dbReference>
<proteinExistence type="inferred from homology"/>
<dbReference type="AlphaFoldDB" id="A0A1C3E5F8"/>
<dbReference type="Gene3D" id="1.10.10.10">
    <property type="entry name" value="Winged helix-like DNA-binding domain superfamily/Winged helix DNA-binding domain"/>
    <property type="match status" value="1"/>
</dbReference>
<dbReference type="RefSeq" id="WP_068851653.1">
    <property type="nucleotide sequence ID" value="NZ_LYDR01000152.1"/>
</dbReference>
<dbReference type="InterPro" id="IPR005650">
    <property type="entry name" value="BlaI_family"/>
</dbReference>
<evidence type="ECO:0000256" key="4">
    <source>
        <dbReference type="ARBA" id="ARBA00023163"/>
    </source>
</evidence>
<dbReference type="EMBL" id="LYDR01000152">
    <property type="protein sequence ID" value="ODA28491.1"/>
    <property type="molecule type" value="Genomic_DNA"/>
</dbReference>
<dbReference type="GO" id="GO:0045892">
    <property type="term" value="P:negative regulation of DNA-templated transcription"/>
    <property type="evidence" value="ECO:0007669"/>
    <property type="project" value="InterPro"/>
</dbReference>
<comment type="caution">
    <text evidence="5">The sequence shown here is derived from an EMBL/GenBank/DDBJ whole genome shotgun (WGS) entry which is preliminary data.</text>
</comment>
<evidence type="ECO:0000256" key="1">
    <source>
        <dbReference type="ARBA" id="ARBA00011046"/>
    </source>
</evidence>
<keyword evidence="3" id="KW-0238">DNA-binding</keyword>
<dbReference type="STRING" id="1841610.A6X21_12300"/>
<gene>
    <name evidence="5" type="ORF">A6X21_12300</name>
</gene>
<dbReference type="InterPro" id="IPR036390">
    <property type="entry name" value="WH_DNA-bd_sf"/>
</dbReference>
<organism evidence="5 6">
    <name type="scientific">Planctopirus hydrillae</name>
    <dbReference type="NCBI Taxonomy" id="1841610"/>
    <lineage>
        <taxon>Bacteria</taxon>
        <taxon>Pseudomonadati</taxon>
        <taxon>Planctomycetota</taxon>
        <taxon>Planctomycetia</taxon>
        <taxon>Planctomycetales</taxon>
        <taxon>Planctomycetaceae</taxon>
        <taxon>Planctopirus</taxon>
    </lineage>
</organism>
<sequence length="123" mass="14023">MTVYLTRGEMEIMDIVWDRGQASVQDVCDSLHRPLAYTTVMTVLKTLELKRGALRKVKVGRAFVYEPIVSREEVCQTMLGQLQQQLSKLSVKSLVLNLIQNEKVSTEDLAEIKKAISRLEKRS</sequence>
<name>A0A1C3E5F8_9PLAN</name>
<keyword evidence="4" id="KW-0804">Transcription</keyword>
<keyword evidence="2" id="KW-0805">Transcription regulation</keyword>
<dbReference type="Proteomes" id="UP000094828">
    <property type="component" value="Unassembled WGS sequence"/>
</dbReference>
<evidence type="ECO:0000313" key="6">
    <source>
        <dbReference type="Proteomes" id="UP000094828"/>
    </source>
</evidence>
<dbReference type="OrthoDB" id="276583at2"/>
<evidence type="ECO:0000256" key="2">
    <source>
        <dbReference type="ARBA" id="ARBA00023015"/>
    </source>
</evidence>
<reference evidence="5 6" key="1">
    <citation type="submission" date="2016-05" db="EMBL/GenBank/DDBJ databases">
        <title>Genomic and physiological characterization of Planctopirus sp. isolated from fresh water lake.</title>
        <authorList>
            <person name="Subhash Y."/>
            <person name="Ramana C."/>
        </authorList>
    </citation>
    <scope>NUCLEOTIDE SEQUENCE [LARGE SCALE GENOMIC DNA]</scope>
    <source>
        <strain evidence="5 6">JC280</strain>
    </source>
</reference>
<keyword evidence="6" id="KW-1185">Reference proteome</keyword>
<evidence type="ECO:0000256" key="3">
    <source>
        <dbReference type="ARBA" id="ARBA00023125"/>
    </source>
</evidence>
<dbReference type="PIRSF" id="PIRSF019455">
    <property type="entry name" value="CopR_AtkY"/>
    <property type="match status" value="1"/>
</dbReference>
<accession>A0A1C3E5F8</accession>
<comment type="similarity">
    <text evidence="1">Belongs to the BlaI transcriptional regulatory family.</text>
</comment>
<dbReference type="Pfam" id="PF03965">
    <property type="entry name" value="Penicillinase_R"/>
    <property type="match status" value="1"/>
</dbReference>
<protein>
    <submittedName>
        <fullName evidence="5">Transcriptional regulator</fullName>
    </submittedName>
</protein>